<evidence type="ECO:0000259" key="4">
    <source>
        <dbReference type="PROSITE" id="PS51918"/>
    </source>
</evidence>
<sequence length="273" mass="31218">MKPDIAYRQPKSILNKGNGYLSGYSHSLNPYAGCTFGCSFCYVRKLPVSLFKGKEWGTWVDVKQEAEKVLTKELIREKKKGEVTIFMSSSTDPYQPVERKEQVTRFLLETMVENQPDFLFVQTRSPLVRRDIDILKQFGDKVRVSMTIETDDEAVRQHFTPQAPSISSRLNALEDLKKHGIRTQAAIAPVLPSTEKFPSLLNGIADRVCIDDFYMGDGSGGKRTERLGIFDLFDDIDKKNWTVDTAYRIVENRMYEVFDNEDVLISQEGFAPY</sequence>
<dbReference type="GO" id="GO:0003824">
    <property type="term" value="F:catalytic activity"/>
    <property type="evidence" value="ECO:0007669"/>
    <property type="project" value="InterPro"/>
</dbReference>
<proteinExistence type="predicted"/>
<dbReference type="GO" id="GO:0051536">
    <property type="term" value="F:iron-sulfur cluster binding"/>
    <property type="evidence" value="ECO:0007669"/>
    <property type="project" value="UniProtKB-KW"/>
</dbReference>
<dbReference type="RefSeq" id="WP_058949583.1">
    <property type="nucleotide sequence ID" value="NZ_BBXV01000012.1"/>
</dbReference>
<feature type="domain" description="Radical SAM core" evidence="4">
    <location>
        <begin position="20"/>
        <end position="268"/>
    </location>
</feature>
<reference evidence="5 6" key="2">
    <citation type="journal article" date="2016" name="Genome Announc.">
        <title>Draft Genome Sequence of Oceanobacillus picturae Heshi-B3, Isolated from Fermented Rice Bran in a Traditional Japanese Seafood Dish.</title>
        <authorList>
            <person name="Akuzawa S."/>
            <person name="Nagaoka J."/>
            <person name="Kanekatsu M."/>
            <person name="Kanesaki Y."/>
            <person name="Suzuki T."/>
        </authorList>
    </citation>
    <scope>NUCLEOTIDE SEQUENCE [LARGE SCALE GENOMIC DNA]</scope>
    <source>
        <strain evidence="5 6">Heshi-B3</strain>
    </source>
</reference>
<dbReference type="SFLD" id="SFLDG01084">
    <property type="entry name" value="Uncharacterised_Radical_SAM_Su"/>
    <property type="match status" value="1"/>
</dbReference>
<dbReference type="SFLD" id="SFLDS00029">
    <property type="entry name" value="Radical_SAM"/>
    <property type="match status" value="1"/>
</dbReference>
<dbReference type="SMART" id="SM00729">
    <property type="entry name" value="Elp3"/>
    <property type="match status" value="1"/>
</dbReference>
<reference evidence="6" key="1">
    <citation type="submission" date="2015-07" db="EMBL/GenBank/DDBJ databases">
        <title>Draft Genome Sequence of Oceanobacillus picturae Heshi-B3 that Was Isolated from Fermented Rice Bran with Aging Salted Mackerel, Which Was Named Heshiko as Traditional Fermented Seafood in Japan.</title>
        <authorList>
            <person name="Akuzawa S."/>
            <person name="Nakagawa J."/>
            <person name="Kanekatsu T."/>
            <person name="Kanesaki Y."/>
            <person name="Suzuki T."/>
        </authorList>
    </citation>
    <scope>NUCLEOTIDE SEQUENCE [LARGE SCALE GENOMIC DNA]</scope>
    <source>
        <strain evidence="6">Heshi-B3</strain>
    </source>
</reference>
<dbReference type="CDD" id="cd01335">
    <property type="entry name" value="Radical_SAM"/>
    <property type="match status" value="1"/>
</dbReference>
<dbReference type="Pfam" id="PF04055">
    <property type="entry name" value="Radical_SAM"/>
    <property type="match status" value="1"/>
</dbReference>
<dbReference type="PANTHER" id="PTHR43432:SF3">
    <property type="entry name" value="SLR0285 PROTEIN"/>
    <property type="match status" value="1"/>
</dbReference>
<gene>
    <name evidence="5" type="ORF">OPHB3_0950</name>
</gene>
<dbReference type="InterPro" id="IPR058240">
    <property type="entry name" value="rSAM_sf"/>
</dbReference>
<dbReference type="InterPro" id="IPR006638">
    <property type="entry name" value="Elp3/MiaA/NifB-like_rSAM"/>
</dbReference>
<dbReference type="EMBL" id="BBXV01000012">
    <property type="protein sequence ID" value="GAQ17025.1"/>
    <property type="molecule type" value="Genomic_DNA"/>
</dbReference>
<evidence type="ECO:0000256" key="3">
    <source>
        <dbReference type="ARBA" id="ARBA00023014"/>
    </source>
</evidence>
<comment type="caution">
    <text evidence="5">The sequence shown here is derived from an EMBL/GenBank/DDBJ whole genome shotgun (WGS) entry which is preliminary data.</text>
</comment>
<keyword evidence="3" id="KW-0411">Iron-sulfur</keyword>
<dbReference type="AlphaFoldDB" id="A0A0U9H6T5"/>
<dbReference type="GO" id="GO:0046872">
    <property type="term" value="F:metal ion binding"/>
    <property type="evidence" value="ECO:0007669"/>
    <property type="project" value="UniProtKB-KW"/>
</dbReference>
<dbReference type="InterPro" id="IPR040086">
    <property type="entry name" value="MJ0683-like"/>
</dbReference>
<organism evidence="5 6">
    <name type="scientific">Oceanobacillus picturae</name>
    <dbReference type="NCBI Taxonomy" id="171693"/>
    <lineage>
        <taxon>Bacteria</taxon>
        <taxon>Bacillati</taxon>
        <taxon>Bacillota</taxon>
        <taxon>Bacilli</taxon>
        <taxon>Bacillales</taxon>
        <taxon>Bacillaceae</taxon>
        <taxon>Oceanobacillus</taxon>
    </lineage>
</organism>
<keyword evidence="2" id="KW-0408">Iron</keyword>
<dbReference type="SUPFAM" id="SSF102114">
    <property type="entry name" value="Radical SAM enzymes"/>
    <property type="match status" value="1"/>
</dbReference>
<evidence type="ECO:0000256" key="2">
    <source>
        <dbReference type="ARBA" id="ARBA00023004"/>
    </source>
</evidence>
<dbReference type="OrthoDB" id="9785699at2"/>
<dbReference type="Proteomes" id="UP000052946">
    <property type="component" value="Unassembled WGS sequence"/>
</dbReference>
<dbReference type="Gene3D" id="3.80.30.30">
    <property type="match status" value="1"/>
</dbReference>
<keyword evidence="1" id="KW-0479">Metal-binding</keyword>
<evidence type="ECO:0000313" key="5">
    <source>
        <dbReference type="EMBL" id="GAQ17025.1"/>
    </source>
</evidence>
<accession>A0A0U9H6T5</accession>
<evidence type="ECO:0000313" key="6">
    <source>
        <dbReference type="Proteomes" id="UP000052946"/>
    </source>
</evidence>
<dbReference type="PANTHER" id="PTHR43432">
    <property type="entry name" value="SLR0285 PROTEIN"/>
    <property type="match status" value="1"/>
</dbReference>
<name>A0A0U9H6T5_9BACI</name>
<dbReference type="PROSITE" id="PS51918">
    <property type="entry name" value="RADICAL_SAM"/>
    <property type="match status" value="1"/>
</dbReference>
<protein>
    <submittedName>
        <fullName evidence="5">Bacteriophage protein gp37</fullName>
    </submittedName>
</protein>
<dbReference type="InterPro" id="IPR007197">
    <property type="entry name" value="rSAM"/>
</dbReference>
<evidence type="ECO:0000256" key="1">
    <source>
        <dbReference type="ARBA" id="ARBA00022723"/>
    </source>
</evidence>